<keyword evidence="4" id="KW-1185">Reference proteome</keyword>
<dbReference type="InterPro" id="IPR050300">
    <property type="entry name" value="GDXG_lipolytic_enzyme"/>
</dbReference>
<dbReference type="Pfam" id="PF07859">
    <property type="entry name" value="Abhydrolase_3"/>
    <property type="match status" value="1"/>
</dbReference>
<dbReference type="Gene3D" id="3.40.50.1820">
    <property type="entry name" value="alpha/beta hydrolase"/>
    <property type="match status" value="1"/>
</dbReference>
<name>A0ABR0K0I7_9EURO</name>
<feature type="domain" description="Alpha/beta hydrolase fold-3" evidence="2">
    <location>
        <begin position="78"/>
        <end position="284"/>
    </location>
</feature>
<dbReference type="EMBL" id="JAVRRG010000140">
    <property type="protein sequence ID" value="KAK5081106.1"/>
    <property type="molecule type" value="Genomic_DNA"/>
</dbReference>
<dbReference type="InterPro" id="IPR029058">
    <property type="entry name" value="AB_hydrolase_fold"/>
</dbReference>
<evidence type="ECO:0000259" key="2">
    <source>
        <dbReference type="Pfam" id="PF07859"/>
    </source>
</evidence>
<accession>A0ABR0K0I7</accession>
<evidence type="ECO:0000256" key="1">
    <source>
        <dbReference type="ARBA" id="ARBA00022801"/>
    </source>
</evidence>
<reference evidence="3 4" key="1">
    <citation type="submission" date="2023-08" db="EMBL/GenBank/DDBJ databases">
        <title>Black Yeasts Isolated from many extreme environments.</title>
        <authorList>
            <person name="Coleine C."/>
            <person name="Stajich J.E."/>
            <person name="Selbmann L."/>
        </authorList>
    </citation>
    <scope>NUCLEOTIDE SEQUENCE [LARGE SCALE GENOMIC DNA]</scope>
    <source>
        <strain evidence="3 4">CCFEE 5885</strain>
    </source>
</reference>
<proteinExistence type="predicted"/>
<evidence type="ECO:0000313" key="4">
    <source>
        <dbReference type="Proteomes" id="UP001345013"/>
    </source>
</evidence>
<dbReference type="InterPro" id="IPR013094">
    <property type="entry name" value="AB_hydrolase_3"/>
</dbReference>
<organism evidence="3 4">
    <name type="scientific">Lithohypha guttulata</name>
    <dbReference type="NCBI Taxonomy" id="1690604"/>
    <lineage>
        <taxon>Eukaryota</taxon>
        <taxon>Fungi</taxon>
        <taxon>Dikarya</taxon>
        <taxon>Ascomycota</taxon>
        <taxon>Pezizomycotina</taxon>
        <taxon>Eurotiomycetes</taxon>
        <taxon>Chaetothyriomycetidae</taxon>
        <taxon>Chaetothyriales</taxon>
        <taxon>Trichomeriaceae</taxon>
        <taxon>Lithohypha</taxon>
    </lineage>
</organism>
<dbReference type="PANTHER" id="PTHR48081">
    <property type="entry name" value="AB HYDROLASE SUPERFAMILY PROTEIN C4A8.06C"/>
    <property type="match status" value="1"/>
</dbReference>
<dbReference type="Proteomes" id="UP001345013">
    <property type="component" value="Unassembled WGS sequence"/>
</dbReference>
<keyword evidence="1" id="KW-0378">Hydrolase</keyword>
<dbReference type="PANTHER" id="PTHR48081:SF8">
    <property type="entry name" value="ALPHA_BETA HYDROLASE FOLD-3 DOMAIN-CONTAINING PROTEIN-RELATED"/>
    <property type="match status" value="1"/>
</dbReference>
<gene>
    <name evidence="3" type="primary">atp12_2</name>
    <name evidence="3" type="ORF">LTR24_008271</name>
</gene>
<comment type="caution">
    <text evidence="3">The sequence shown here is derived from an EMBL/GenBank/DDBJ whole genome shotgun (WGS) entry which is preliminary data.</text>
</comment>
<sequence length="311" mass="33956">MSPSKESQALGEHFEKLISNFPQDGNHILERALYEQVREVATEAPGVTIEDMIIPGDGVNVPCKWFKPEGSSSAKHTILFMHGGGFSFGSPDGHRKLTAHLAKACHCPLLSVHYRLSPEHKFPAALDDCIAAYQHLLSTGYQSHKIVVAGDSCGGGLSASVPLATIKRGLPIPGASMSLSPWYDLTTQEGGTMESNKEHDLINTAPFVKMLSDRYVEGSRAEKSDPLVSPLLASDEDTKQLPPTWISVAGYDMLRDHGERMAEKLRGAGVEVVVEEQEQQQHVMEFMAGNAPEANESIERIAEWVKKKVGE</sequence>
<evidence type="ECO:0000313" key="3">
    <source>
        <dbReference type="EMBL" id="KAK5081106.1"/>
    </source>
</evidence>
<protein>
    <submittedName>
        <fullName evidence="3">ATP synthase mitochondrial F1 complex assembly factor 2</fullName>
    </submittedName>
</protein>
<dbReference type="SUPFAM" id="SSF53474">
    <property type="entry name" value="alpha/beta-Hydrolases"/>
    <property type="match status" value="1"/>
</dbReference>